<dbReference type="Proteomes" id="UP000250140">
    <property type="component" value="Unassembled WGS sequence"/>
</dbReference>
<dbReference type="PANTHER" id="PTHR11474">
    <property type="entry name" value="TYROSINASE FAMILY MEMBER"/>
    <property type="match status" value="1"/>
</dbReference>
<evidence type="ECO:0000256" key="1">
    <source>
        <dbReference type="ARBA" id="ARBA00022723"/>
    </source>
</evidence>
<dbReference type="EMBL" id="KV749018">
    <property type="protein sequence ID" value="OCL11648.1"/>
    <property type="molecule type" value="Genomic_DNA"/>
</dbReference>
<dbReference type="Pfam" id="PF00264">
    <property type="entry name" value="Tyrosinase"/>
    <property type="match status" value="1"/>
</dbReference>
<organism evidence="3 4">
    <name type="scientific">Glonium stellatum</name>
    <dbReference type="NCBI Taxonomy" id="574774"/>
    <lineage>
        <taxon>Eukaryota</taxon>
        <taxon>Fungi</taxon>
        <taxon>Dikarya</taxon>
        <taxon>Ascomycota</taxon>
        <taxon>Pezizomycotina</taxon>
        <taxon>Dothideomycetes</taxon>
        <taxon>Pleosporomycetidae</taxon>
        <taxon>Gloniales</taxon>
        <taxon>Gloniaceae</taxon>
        <taxon>Glonium</taxon>
    </lineage>
</organism>
<dbReference type="AlphaFoldDB" id="A0A8E2F7C8"/>
<dbReference type="SUPFAM" id="SSF48056">
    <property type="entry name" value="Di-copper centre-containing domain"/>
    <property type="match status" value="1"/>
</dbReference>
<gene>
    <name evidence="3" type="ORF">AOQ84DRAFT_396128</name>
</gene>
<dbReference type="InterPro" id="IPR002227">
    <property type="entry name" value="Tyrosinase_Cu-bd"/>
</dbReference>
<keyword evidence="4" id="KW-1185">Reference proteome</keyword>
<accession>A0A8E2F7C8</accession>
<evidence type="ECO:0000259" key="2">
    <source>
        <dbReference type="Pfam" id="PF00264"/>
    </source>
</evidence>
<feature type="domain" description="Tyrosinase copper-binding" evidence="2">
    <location>
        <begin position="69"/>
        <end position="285"/>
    </location>
</feature>
<dbReference type="InterPro" id="IPR008922">
    <property type="entry name" value="Di-copper_centre_dom_sf"/>
</dbReference>
<dbReference type="GO" id="GO:0016491">
    <property type="term" value="F:oxidoreductase activity"/>
    <property type="evidence" value="ECO:0007669"/>
    <property type="project" value="InterPro"/>
</dbReference>
<name>A0A8E2F7C8_9PEZI</name>
<proteinExistence type="predicted"/>
<evidence type="ECO:0000313" key="3">
    <source>
        <dbReference type="EMBL" id="OCL11648.1"/>
    </source>
</evidence>
<keyword evidence="1" id="KW-0479">Metal-binding</keyword>
<dbReference type="Gene3D" id="1.10.1280.10">
    <property type="entry name" value="Di-copper center containing domain from catechol oxidase"/>
    <property type="match status" value="2"/>
</dbReference>
<reference evidence="3 4" key="1">
    <citation type="journal article" date="2016" name="Nat. Commun.">
        <title>Ectomycorrhizal ecology is imprinted in the genome of the dominant symbiotic fungus Cenococcum geophilum.</title>
        <authorList>
            <consortium name="DOE Joint Genome Institute"/>
            <person name="Peter M."/>
            <person name="Kohler A."/>
            <person name="Ohm R.A."/>
            <person name="Kuo A."/>
            <person name="Krutzmann J."/>
            <person name="Morin E."/>
            <person name="Arend M."/>
            <person name="Barry K.W."/>
            <person name="Binder M."/>
            <person name="Choi C."/>
            <person name="Clum A."/>
            <person name="Copeland A."/>
            <person name="Grisel N."/>
            <person name="Haridas S."/>
            <person name="Kipfer T."/>
            <person name="LaButti K."/>
            <person name="Lindquist E."/>
            <person name="Lipzen A."/>
            <person name="Maire R."/>
            <person name="Meier B."/>
            <person name="Mihaltcheva S."/>
            <person name="Molinier V."/>
            <person name="Murat C."/>
            <person name="Poggeler S."/>
            <person name="Quandt C.A."/>
            <person name="Sperisen C."/>
            <person name="Tritt A."/>
            <person name="Tisserant E."/>
            <person name="Crous P.W."/>
            <person name="Henrissat B."/>
            <person name="Nehls U."/>
            <person name="Egli S."/>
            <person name="Spatafora J.W."/>
            <person name="Grigoriev I.V."/>
            <person name="Martin F.M."/>
        </authorList>
    </citation>
    <scope>NUCLEOTIDE SEQUENCE [LARGE SCALE GENOMIC DNA]</scope>
    <source>
        <strain evidence="3 4">CBS 207.34</strain>
    </source>
</reference>
<dbReference type="GO" id="GO:0046872">
    <property type="term" value="F:metal ion binding"/>
    <property type="evidence" value="ECO:0007669"/>
    <property type="project" value="UniProtKB-KW"/>
</dbReference>
<sequence>MPRVRYSLQEIQNKYDTREDKFQLENLIRASRGIQELDSDNPDSFFVLAGYHGEPFRGPGQMDPDWWGGFCNHGNDALRRAKGCENVTLPFWDETFDSNSRTPIPSILTQLEFDLGGKIYNPLYSYSLREALVEAKDSNERYSTARDRKDTELHNSAYTDLAVRIQILNDNIAAWLNGTVQITPDPTNLDTDQPDTYSFYSRYRLCLEAPNYTVFSNATSATQWIKDNGEEDPRYVVSLESPHNAIHLAVGANSDMGDNETAGFDPLFFLHYCFIYYTFWQWQKQMGYTTRGSLDIIPGYEGTISVEGLPNIPPKTPLSMDTPLHPFTKADKETHYTSGDVTDISELGYSFGPGSLGPVLGQPFLGGPQTALICGMKRTHGINRADIPGSFVIRTYARVAGRGRVEIGRDAILSRWNVQGCANCRDKLDVESLVPLDDVLLSAIHGAACGGTRGLGGGVGVETEGWRVDNVTNPRVLIALRLLFVSRRRFAGSDLLLLRPMDLLGSTQASKRLFAPSAALAYCS</sequence>
<dbReference type="InterPro" id="IPR050316">
    <property type="entry name" value="Tyrosinase/Hemocyanin"/>
</dbReference>
<dbReference type="OrthoDB" id="6132182at2759"/>
<evidence type="ECO:0000313" key="4">
    <source>
        <dbReference type="Proteomes" id="UP000250140"/>
    </source>
</evidence>
<protein>
    <submittedName>
        <fullName evidence="3">Di-copper centre-containing protein</fullName>
    </submittedName>
</protein>